<dbReference type="FunFam" id="1.10.10.10:FF:000001">
    <property type="entry name" value="LysR family transcriptional regulator"/>
    <property type="match status" value="1"/>
</dbReference>
<evidence type="ECO:0000313" key="6">
    <source>
        <dbReference type="EMBL" id="NWB84058.1"/>
    </source>
</evidence>
<comment type="caution">
    <text evidence="6">The sequence shown here is derived from an EMBL/GenBank/DDBJ whole genome shotgun (WGS) entry which is preliminary data.</text>
</comment>
<gene>
    <name evidence="6" type="ORF">HX830_04115</name>
</gene>
<evidence type="ECO:0000256" key="1">
    <source>
        <dbReference type="ARBA" id="ARBA00009437"/>
    </source>
</evidence>
<accession>A0A7Y7WPT6</accession>
<dbReference type="GO" id="GO:0003700">
    <property type="term" value="F:DNA-binding transcription factor activity"/>
    <property type="evidence" value="ECO:0007669"/>
    <property type="project" value="InterPro"/>
</dbReference>
<dbReference type="SUPFAM" id="SSF46785">
    <property type="entry name" value="Winged helix' DNA-binding domain"/>
    <property type="match status" value="1"/>
</dbReference>
<name>A0A7Y7WPT6_9PSED</name>
<feature type="domain" description="HTH lysR-type" evidence="5">
    <location>
        <begin position="1"/>
        <end position="58"/>
    </location>
</feature>
<evidence type="ECO:0000313" key="7">
    <source>
        <dbReference type="Proteomes" id="UP000522864"/>
    </source>
</evidence>
<keyword evidence="3" id="KW-0238">DNA-binding</keyword>
<dbReference type="Pfam" id="PF00126">
    <property type="entry name" value="HTH_1"/>
    <property type="match status" value="1"/>
</dbReference>
<dbReference type="GO" id="GO:0005829">
    <property type="term" value="C:cytosol"/>
    <property type="evidence" value="ECO:0007669"/>
    <property type="project" value="TreeGrafter"/>
</dbReference>
<dbReference type="PANTHER" id="PTHR30419:SF8">
    <property type="entry name" value="NITROGEN ASSIMILATION TRANSCRIPTIONAL ACTIVATOR-RELATED"/>
    <property type="match status" value="1"/>
</dbReference>
<dbReference type="PROSITE" id="PS50931">
    <property type="entry name" value="HTH_LYSR"/>
    <property type="match status" value="1"/>
</dbReference>
<dbReference type="InterPro" id="IPR005119">
    <property type="entry name" value="LysR_subst-bd"/>
</dbReference>
<sequence length="309" mass="34713">MDLRDLTYFETIAELGHLGRAAQKLNRSQPALTKSIQRLEESFGTKLFEREGRRIKLTPVGELLQQRGRQLQQSIAETHREIRDFASGVLGNIRLGCASSMAEYLLPQLTAALLERAPEITLSLAIGQDDMLRESLRSGRLDMVICPLFDDDPQLLSHPLFDDEAVVVASRNHPIFDAPIRLSELGRYRWVLPASGVSSRRWIDNVFLAHDLPLPSVQIETNTISLLPRLIGQTRLLSFLARETLEDVKGATHLREVRLKETTMKRTLVVSVRAGAYLSPAAQTMLDLLKRDGRAFFSARRAVNAARPD</sequence>
<keyword evidence="2" id="KW-0805">Transcription regulation</keyword>
<dbReference type="Pfam" id="PF03466">
    <property type="entry name" value="LysR_substrate"/>
    <property type="match status" value="1"/>
</dbReference>
<dbReference type="EMBL" id="JACAQA010000003">
    <property type="protein sequence ID" value="NWB84058.1"/>
    <property type="molecule type" value="Genomic_DNA"/>
</dbReference>
<dbReference type="AlphaFoldDB" id="A0A7Y7WPT6"/>
<comment type="similarity">
    <text evidence="1">Belongs to the LysR transcriptional regulatory family.</text>
</comment>
<dbReference type="GO" id="GO:0003677">
    <property type="term" value="F:DNA binding"/>
    <property type="evidence" value="ECO:0007669"/>
    <property type="project" value="UniProtKB-KW"/>
</dbReference>
<reference evidence="6 7" key="1">
    <citation type="submission" date="2020-04" db="EMBL/GenBank/DDBJ databases">
        <title>Molecular characterization of pseudomonads from Agaricus bisporus reveal novel blotch 2 pathogens in Western Europe.</title>
        <authorList>
            <person name="Taparia T."/>
            <person name="Krijger M."/>
            <person name="Haynes E."/>
            <person name="Elpinstone J.G."/>
            <person name="Noble R."/>
            <person name="Van Der Wolf J."/>
        </authorList>
    </citation>
    <scope>NUCLEOTIDE SEQUENCE [LARGE SCALE GENOMIC DNA]</scope>
    <source>
        <strain evidence="6 7">G9001</strain>
    </source>
</reference>
<proteinExistence type="inferred from homology"/>
<dbReference type="PANTHER" id="PTHR30419">
    <property type="entry name" value="HTH-TYPE TRANSCRIPTIONAL REGULATOR YBHD"/>
    <property type="match status" value="1"/>
</dbReference>
<dbReference type="PRINTS" id="PR00039">
    <property type="entry name" value="HTHLYSR"/>
</dbReference>
<protein>
    <submittedName>
        <fullName evidence="6">LysR family transcriptional regulator</fullName>
    </submittedName>
</protein>
<dbReference type="InterPro" id="IPR050950">
    <property type="entry name" value="HTH-type_LysR_regulators"/>
</dbReference>
<dbReference type="InterPro" id="IPR000847">
    <property type="entry name" value="LysR_HTH_N"/>
</dbReference>
<evidence type="ECO:0000259" key="5">
    <source>
        <dbReference type="PROSITE" id="PS50931"/>
    </source>
</evidence>
<dbReference type="InterPro" id="IPR036388">
    <property type="entry name" value="WH-like_DNA-bd_sf"/>
</dbReference>
<dbReference type="RefSeq" id="WP_103499620.1">
    <property type="nucleotide sequence ID" value="NZ_JACAQA010000003.1"/>
</dbReference>
<dbReference type="Gene3D" id="3.40.190.290">
    <property type="match status" value="1"/>
</dbReference>
<dbReference type="SUPFAM" id="SSF53850">
    <property type="entry name" value="Periplasmic binding protein-like II"/>
    <property type="match status" value="1"/>
</dbReference>
<dbReference type="Gene3D" id="1.10.10.10">
    <property type="entry name" value="Winged helix-like DNA-binding domain superfamily/Winged helix DNA-binding domain"/>
    <property type="match status" value="1"/>
</dbReference>
<evidence type="ECO:0000256" key="3">
    <source>
        <dbReference type="ARBA" id="ARBA00023125"/>
    </source>
</evidence>
<evidence type="ECO:0000256" key="4">
    <source>
        <dbReference type="ARBA" id="ARBA00023163"/>
    </source>
</evidence>
<evidence type="ECO:0000256" key="2">
    <source>
        <dbReference type="ARBA" id="ARBA00023015"/>
    </source>
</evidence>
<dbReference type="Proteomes" id="UP000522864">
    <property type="component" value="Unassembled WGS sequence"/>
</dbReference>
<dbReference type="InterPro" id="IPR036390">
    <property type="entry name" value="WH_DNA-bd_sf"/>
</dbReference>
<keyword evidence="4" id="KW-0804">Transcription</keyword>
<organism evidence="6 7">
    <name type="scientific">Pseudomonas gingeri</name>
    <dbReference type="NCBI Taxonomy" id="117681"/>
    <lineage>
        <taxon>Bacteria</taxon>
        <taxon>Pseudomonadati</taxon>
        <taxon>Pseudomonadota</taxon>
        <taxon>Gammaproteobacteria</taxon>
        <taxon>Pseudomonadales</taxon>
        <taxon>Pseudomonadaceae</taxon>
        <taxon>Pseudomonas</taxon>
    </lineage>
</organism>